<feature type="non-terminal residue" evidence="3">
    <location>
        <position position="1"/>
    </location>
</feature>
<feature type="compositionally biased region" description="Basic and acidic residues" evidence="2">
    <location>
        <begin position="53"/>
        <end position="63"/>
    </location>
</feature>
<evidence type="ECO:0000313" key="4">
    <source>
        <dbReference type="Proteomes" id="UP001190700"/>
    </source>
</evidence>
<organism evidence="3 4">
    <name type="scientific">Cymbomonas tetramitiformis</name>
    <dbReference type="NCBI Taxonomy" id="36881"/>
    <lineage>
        <taxon>Eukaryota</taxon>
        <taxon>Viridiplantae</taxon>
        <taxon>Chlorophyta</taxon>
        <taxon>Pyramimonadophyceae</taxon>
        <taxon>Pyramimonadales</taxon>
        <taxon>Pyramimonadaceae</taxon>
        <taxon>Cymbomonas</taxon>
    </lineage>
</organism>
<evidence type="ECO:0000256" key="2">
    <source>
        <dbReference type="SAM" id="MobiDB-lite"/>
    </source>
</evidence>
<reference evidence="3 4" key="1">
    <citation type="journal article" date="2015" name="Genome Biol. Evol.">
        <title>Comparative Genomics of a Bacterivorous Green Alga Reveals Evolutionary Causalities and Consequences of Phago-Mixotrophic Mode of Nutrition.</title>
        <authorList>
            <person name="Burns J.A."/>
            <person name="Paasch A."/>
            <person name="Narechania A."/>
            <person name="Kim E."/>
        </authorList>
    </citation>
    <scope>NUCLEOTIDE SEQUENCE [LARGE SCALE GENOMIC DNA]</scope>
    <source>
        <strain evidence="3 4">PLY_AMNH</strain>
    </source>
</reference>
<keyword evidence="1" id="KW-0175">Coiled coil</keyword>
<feature type="coiled-coil region" evidence="1">
    <location>
        <begin position="105"/>
        <end position="139"/>
    </location>
</feature>
<comment type="caution">
    <text evidence="3">The sequence shown here is derived from an EMBL/GenBank/DDBJ whole genome shotgun (WGS) entry which is preliminary data.</text>
</comment>
<evidence type="ECO:0000256" key="1">
    <source>
        <dbReference type="SAM" id="Coils"/>
    </source>
</evidence>
<gene>
    <name evidence="3" type="ORF">CYMTET_52473</name>
</gene>
<keyword evidence="4" id="KW-1185">Reference proteome</keyword>
<dbReference type="AlphaFoldDB" id="A0AAE0BKN0"/>
<accession>A0AAE0BKN0</accession>
<dbReference type="Proteomes" id="UP001190700">
    <property type="component" value="Unassembled WGS sequence"/>
</dbReference>
<protein>
    <submittedName>
        <fullName evidence="3">Uncharacterized protein</fullName>
    </submittedName>
</protein>
<evidence type="ECO:0000313" key="3">
    <source>
        <dbReference type="EMBL" id="KAK3237454.1"/>
    </source>
</evidence>
<sequence>WDFQHGTADPEPGPATLSLSVGLPEHIVIAYWSMWRAAQADPESSGDEETLEQEMKERESELKAREELLLMKERTLSRRNRELEKMKNSGAKELEAVALAEKEAIMSESRELEKFKDEVKAMQEEAEVARERALADERRAKQACPPLHRPAEHASGSACGRRCRVAAWLWSHLQKALAPRSLRLNSAQQELYLATLS</sequence>
<feature type="region of interest" description="Disordered" evidence="2">
    <location>
        <begin position="39"/>
        <end position="63"/>
    </location>
</feature>
<name>A0AAE0BKN0_9CHLO</name>
<dbReference type="EMBL" id="LGRX02034588">
    <property type="protein sequence ID" value="KAK3237454.1"/>
    <property type="molecule type" value="Genomic_DNA"/>
</dbReference>
<proteinExistence type="predicted"/>